<dbReference type="SFLD" id="SFLDS00029">
    <property type="entry name" value="Radical_SAM"/>
    <property type="match status" value="1"/>
</dbReference>
<feature type="compositionally biased region" description="Basic and acidic residues" evidence="7">
    <location>
        <begin position="630"/>
        <end position="648"/>
    </location>
</feature>
<dbReference type="HAMAP" id="MF_01251">
    <property type="entry name" value="UPF0313"/>
    <property type="match status" value="1"/>
</dbReference>
<dbReference type="SMART" id="SM00729">
    <property type="entry name" value="Elp3"/>
    <property type="match status" value="1"/>
</dbReference>
<evidence type="ECO:0000256" key="3">
    <source>
        <dbReference type="ARBA" id="ARBA00022723"/>
    </source>
</evidence>
<keyword evidence="2 6" id="KW-0949">S-adenosyl-L-methionine</keyword>
<dbReference type="PROSITE" id="PS51918">
    <property type="entry name" value="RADICAL_SAM"/>
    <property type="match status" value="1"/>
</dbReference>
<comment type="cofactor">
    <cofactor evidence="6">
        <name>[4Fe-4S] cluster</name>
        <dbReference type="ChEBI" id="CHEBI:49883"/>
    </cofactor>
    <text evidence="6">Binds 1 [4Fe-4S] cluster. The cluster is coordinated with 3 cysteines and an exchangeable S-adenosyl-L-methionine.</text>
</comment>
<keyword evidence="3 6" id="KW-0479">Metal-binding</keyword>
<evidence type="ECO:0000313" key="10">
    <source>
        <dbReference type="Proteomes" id="UP000654279"/>
    </source>
</evidence>
<reference evidence="9" key="1">
    <citation type="submission" date="2020-08" db="EMBL/GenBank/DDBJ databases">
        <title>Genome public.</title>
        <authorList>
            <person name="Liu C."/>
            <person name="Sun Q."/>
        </authorList>
    </citation>
    <scope>NUCLEOTIDE SEQUENCE</scope>
    <source>
        <strain evidence="9">NSJ-44</strain>
    </source>
</reference>
<dbReference type="InterPro" id="IPR023404">
    <property type="entry name" value="rSAM_horseshoe"/>
</dbReference>
<dbReference type="NCBIfam" id="TIGR03904">
    <property type="entry name" value="SAM_YgiQ"/>
    <property type="match status" value="1"/>
</dbReference>
<feature type="binding site" evidence="6">
    <location>
        <position position="295"/>
    </location>
    <ligand>
        <name>[4Fe-4S] cluster</name>
        <dbReference type="ChEBI" id="CHEBI:49883"/>
        <note>4Fe-4S-S-AdoMet</note>
    </ligand>
</feature>
<evidence type="ECO:0000256" key="4">
    <source>
        <dbReference type="ARBA" id="ARBA00023004"/>
    </source>
</evidence>
<keyword evidence="5 6" id="KW-0411">Iron-sulfur</keyword>
<dbReference type="InterPro" id="IPR007197">
    <property type="entry name" value="rSAM"/>
</dbReference>
<sequence length="678" mass="75300">MRALGWDAVDFCLVTGDAYVDHPTFANAVIGRVLEDAGFKVGIIAQPDWKDEAAYGVFGAPRLGFLVSAGNLDSMVSHYTVAKKPRREDSFSPGGKGGKRPDRATLVYCNGIRKAFGEVPIVIGGVEASLRRFAHYDYWDNRIRRSILVDSGADLLVYGMGEEQIVAIARALEAGKRAAEIRDVPGTCFMAREDELPEGITIPSFEQVHQSREEFAKAFMAQYREQDPVRGKVLIQKQDARYLIQNPPAMPLSGKALDRVYELPYERRAHPSYEPMGGVPALEEVQFSLCSSRGCFGGCSFCALTFHQGRIVTARSHESLLREAQLITQMPEFKGYIHDVGGPTANFRAPACRKQLDRGTCPGKQCLYPSPCKQLRADHKDYVALLRKLRELPGIKKVFIRSGLRFDYIMADRDGTFMKELVAHHVSGQLKVAPEHISPWVLERMGKPPREVYDRFVQRYQALNRQMGKKQYLVPYFMSSHPGSDLNAAIALAEYLRDSGQQPEQVQDFYPTPGTLSTCMYYTGLDPRDMQPVYVPKSASEKAMQRALLQYKSPHNYWLVRKALEQAERIDLIGSGKRCLIGERPPRTGEGTARRTEGQKGGGGKRPPQERAQPSGPRSGIKAGSGRNAPKRDEGPRRSGKLHQEQAHGRGGKARTGGPKKAAGTPRKPAAGRGRKRG</sequence>
<evidence type="ECO:0000256" key="6">
    <source>
        <dbReference type="HAMAP-Rule" id="MF_01251"/>
    </source>
</evidence>
<dbReference type="InterPro" id="IPR058240">
    <property type="entry name" value="rSAM_sf"/>
</dbReference>
<accession>A0A926D1J5</accession>
<evidence type="ECO:0000256" key="5">
    <source>
        <dbReference type="ARBA" id="ARBA00023014"/>
    </source>
</evidence>
<dbReference type="InterPro" id="IPR024560">
    <property type="entry name" value="UPF0313_C"/>
</dbReference>
<dbReference type="GO" id="GO:0051539">
    <property type="term" value="F:4 iron, 4 sulfur cluster binding"/>
    <property type="evidence" value="ECO:0007669"/>
    <property type="project" value="UniProtKB-KW"/>
</dbReference>
<organism evidence="9 10">
    <name type="scientific">Luoshenia tenuis</name>
    <dbReference type="NCBI Taxonomy" id="2763654"/>
    <lineage>
        <taxon>Bacteria</taxon>
        <taxon>Bacillati</taxon>
        <taxon>Bacillota</taxon>
        <taxon>Clostridia</taxon>
        <taxon>Christensenellales</taxon>
        <taxon>Christensenellaceae</taxon>
        <taxon>Luoshenia</taxon>
    </lineage>
</organism>
<name>A0A926D1J5_9FIRM</name>
<dbReference type="Gene3D" id="3.80.30.20">
    <property type="entry name" value="tm_1862 like domain"/>
    <property type="match status" value="1"/>
</dbReference>
<dbReference type="Pfam" id="PF08497">
    <property type="entry name" value="Radical_SAM_N"/>
    <property type="match status" value="1"/>
</dbReference>
<dbReference type="GO" id="GO:0005506">
    <property type="term" value="F:iron ion binding"/>
    <property type="evidence" value="ECO:0007669"/>
    <property type="project" value="UniProtKB-UniRule"/>
</dbReference>
<dbReference type="InterPro" id="IPR022946">
    <property type="entry name" value="UPF0313"/>
</dbReference>
<keyword evidence="1 6" id="KW-0004">4Fe-4S</keyword>
<dbReference type="PANTHER" id="PTHR32331">
    <property type="entry name" value="UPF0313 PROTEIN YGIQ"/>
    <property type="match status" value="1"/>
</dbReference>
<feature type="region of interest" description="Disordered" evidence="7">
    <location>
        <begin position="579"/>
        <end position="678"/>
    </location>
</feature>
<feature type="binding site" evidence="6">
    <location>
        <position position="302"/>
    </location>
    <ligand>
        <name>[4Fe-4S] cluster</name>
        <dbReference type="ChEBI" id="CHEBI:49883"/>
        <note>4Fe-4S-S-AdoMet</note>
    </ligand>
</feature>
<evidence type="ECO:0000256" key="1">
    <source>
        <dbReference type="ARBA" id="ARBA00022485"/>
    </source>
</evidence>
<evidence type="ECO:0000256" key="7">
    <source>
        <dbReference type="SAM" id="MobiDB-lite"/>
    </source>
</evidence>
<proteinExistence type="inferred from homology"/>
<dbReference type="InterPro" id="IPR006638">
    <property type="entry name" value="Elp3/MiaA/NifB-like_rSAM"/>
</dbReference>
<dbReference type="SFLD" id="SFLDG01069">
    <property type="entry name" value="UPF0313"/>
    <property type="match status" value="1"/>
</dbReference>
<keyword evidence="4 6" id="KW-0408">Iron</keyword>
<dbReference type="GO" id="GO:0003824">
    <property type="term" value="F:catalytic activity"/>
    <property type="evidence" value="ECO:0007669"/>
    <property type="project" value="InterPro"/>
</dbReference>
<feature type="binding site" evidence="6">
    <location>
        <position position="299"/>
    </location>
    <ligand>
        <name>[4Fe-4S] cluster</name>
        <dbReference type="ChEBI" id="CHEBI:49883"/>
        <note>4Fe-4S-S-AdoMet</note>
    </ligand>
</feature>
<dbReference type="Proteomes" id="UP000654279">
    <property type="component" value="Unassembled WGS sequence"/>
</dbReference>
<protein>
    <submittedName>
        <fullName evidence="9">YgiQ family radical SAM protein</fullName>
    </submittedName>
</protein>
<feature type="compositionally biased region" description="Basic and acidic residues" evidence="7">
    <location>
        <begin position="580"/>
        <end position="598"/>
    </location>
</feature>
<comment type="similarity">
    <text evidence="6">Belongs to the UPF0313 family.</text>
</comment>
<dbReference type="EMBL" id="JACRSO010000006">
    <property type="protein sequence ID" value="MBC8530048.1"/>
    <property type="molecule type" value="Genomic_DNA"/>
</dbReference>
<dbReference type="PANTHER" id="PTHR32331:SF0">
    <property type="entry name" value="UPF0313 PROTEIN YGIQ"/>
    <property type="match status" value="1"/>
</dbReference>
<dbReference type="Pfam" id="PF11842">
    <property type="entry name" value="DUF3362"/>
    <property type="match status" value="1"/>
</dbReference>
<dbReference type="InterPro" id="IPR013704">
    <property type="entry name" value="UPF0313_N"/>
</dbReference>
<evidence type="ECO:0000256" key="2">
    <source>
        <dbReference type="ARBA" id="ARBA00022691"/>
    </source>
</evidence>
<comment type="caution">
    <text evidence="9">The sequence shown here is derived from an EMBL/GenBank/DDBJ whole genome shotgun (WGS) entry which is preliminary data.</text>
</comment>
<dbReference type="SUPFAM" id="SSF102114">
    <property type="entry name" value="Radical SAM enzymes"/>
    <property type="match status" value="1"/>
</dbReference>
<dbReference type="SFLD" id="SFLDG01082">
    <property type="entry name" value="B12-binding_domain_containing"/>
    <property type="match status" value="1"/>
</dbReference>
<evidence type="ECO:0000313" key="9">
    <source>
        <dbReference type="EMBL" id="MBC8530048.1"/>
    </source>
</evidence>
<evidence type="ECO:0000259" key="8">
    <source>
        <dbReference type="PROSITE" id="PS51918"/>
    </source>
</evidence>
<gene>
    <name evidence="9" type="ORF">H8699_11465</name>
</gene>
<dbReference type="AlphaFoldDB" id="A0A926D1J5"/>
<feature type="domain" description="Radical SAM core" evidence="8">
    <location>
        <begin position="281"/>
        <end position="552"/>
    </location>
</feature>
<keyword evidence="10" id="KW-1185">Reference proteome</keyword>